<dbReference type="InterPro" id="IPR025748">
    <property type="entry name" value="PrcB_C_dom"/>
</dbReference>
<sequence length="181" mass="19537">MKKRMTKSTAIISIATLVVVFVAAIGLILFNNYRRNQSIPISTPIINAEVAVSARLTNPATIDKPYLIDSAAGLKQQLKLSTLIGFNPDNQVLVGVVLAGQPTAGYSVVIDSTATRNNQVLINYRVTQPEEGQSHASIITYPQLFIALNRTDLPNFVPVHFVFTNLTDGATQTISKALGAE</sequence>
<evidence type="ECO:0000259" key="2">
    <source>
        <dbReference type="Pfam" id="PF14343"/>
    </source>
</evidence>
<accession>A0A1F4PPD5</accession>
<feature type="transmembrane region" description="Helical" evidence="1">
    <location>
        <begin position="12"/>
        <end position="30"/>
    </location>
</feature>
<reference evidence="3 4" key="1">
    <citation type="journal article" date="2016" name="Nat. Commun.">
        <title>Thousands of microbial genomes shed light on interconnected biogeochemical processes in an aquifer system.</title>
        <authorList>
            <person name="Anantharaman K."/>
            <person name="Brown C.T."/>
            <person name="Hug L.A."/>
            <person name="Sharon I."/>
            <person name="Castelle C.J."/>
            <person name="Probst A.J."/>
            <person name="Thomas B.C."/>
            <person name="Singh A."/>
            <person name="Wilkins M.J."/>
            <person name="Karaoz U."/>
            <person name="Brodie E.L."/>
            <person name="Williams K.H."/>
            <person name="Hubbard S.S."/>
            <person name="Banfield J.F."/>
        </authorList>
    </citation>
    <scope>NUCLEOTIDE SEQUENCE [LARGE SCALE GENOMIC DNA]</scope>
</reference>
<keyword evidence="1" id="KW-1133">Transmembrane helix</keyword>
<organism evidence="3 4">
    <name type="scientific">candidate division Kazan bacterium RIFCSPLOWO2_01_FULL_48_13</name>
    <dbReference type="NCBI Taxonomy" id="1798539"/>
    <lineage>
        <taxon>Bacteria</taxon>
        <taxon>Bacteria division Kazan-3B-28</taxon>
    </lineage>
</organism>
<name>A0A1F4PPD5_UNCK3</name>
<feature type="domain" description="PrcB C-terminal" evidence="2">
    <location>
        <begin position="95"/>
        <end position="148"/>
    </location>
</feature>
<protein>
    <recommendedName>
        <fullName evidence="2">PrcB C-terminal domain-containing protein</fullName>
    </recommendedName>
</protein>
<proteinExistence type="predicted"/>
<dbReference type="Proteomes" id="UP000179010">
    <property type="component" value="Unassembled WGS sequence"/>
</dbReference>
<dbReference type="EMBL" id="METE01000002">
    <property type="protein sequence ID" value="OGB85537.1"/>
    <property type="molecule type" value="Genomic_DNA"/>
</dbReference>
<dbReference type="STRING" id="1798539.A2994_00735"/>
<gene>
    <name evidence="3" type="ORF">A2994_00735</name>
</gene>
<evidence type="ECO:0000313" key="4">
    <source>
        <dbReference type="Proteomes" id="UP000179010"/>
    </source>
</evidence>
<keyword evidence="1" id="KW-0812">Transmembrane</keyword>
<dbReference type="Pfam" id="PF14343">
    <property type="entry name" value="PrcB_C"/>
    <property type="match status" value="1"/>
</dbReference>
<dbReference type="AlphaFoldDB" id="A0A1F4PPD5"/>
<keyword evidence="1" id="KW-0472">Membrane</keyword>
<comment type="caution">
    <text evidence="3">The sequence shown here is derived from an EMBL/GenBank/DDBJ whole genome shotgun (WGS) entry which is preliminary data.</text>
</comment>
<evidence type="ECO:0000256" key="1">
    <source>
        <dbReference type="SAM" id="Phobius"/>
    </source>
</evidence>
<evidence type="ECO:0000313" key="3">
    <source>
        <dbReference type="EMBL" id="OGB85537.1"/>
    </source>
</evidence>